<dbReference type="InterPro" id="IPR013320">
    <property type="entry name" value="ConA-like_dom_sf"/>
</dbReference>
<feature type="chain" id="PRO_5047204683" description="VWFA domain-containing protein" evidence="5">
    <location>
        <begin position="25"/>
        <end position="1552"/>
    </location>
</feature>
<dbReference type="PRINTS" id="PR00453">
    <property type="entry name" value="VWFADOMAIN"/>
</dbReference>
<feature type="domain" description="VWFA" evidence="6">
    <location>
        <begin position="799"/>
        <end position="973"/>
    </location>
</feature>
<feature type="domain" description="VWFA" evidence="6">
    <location>
        <begin position="232"/>
        <end position="410"/>
    </location>
</feature>
<dbReference type="SMART" id="SM00210">
    <property type="entry name" value="TSPN"/>
    <property type="match status" value="1"/>
</dbReference>
<gene>
    <name evidence="7" type="ORF">CVLEPA_LOCUS31587</name>
</gene>
<feature type="domain" description="VWFA" evidence="6">
    <location>
        <begin position="424"/>
        <end position="591"/>
    </location>
</feature>
<keyword evidence="5" id="KW-0732">Signal</keyword>
<dbReference type="Gene3D" id="2.60.120.200">
    <property type="match status" value="1"/>
</dbReference>
<evidence type="ECO:0000256" key="1">
    <source>
        <dbReference type="ARBA" id="ARBA00022737"/>
    </source>
</evidence>
<dbReference type="InterPro" id="IPR050525">
    <property type="entry name" value="ECM_Assembly_Org"/>
</dbReference>
<keyword evidence="2" id="KW-0176">Collagen</keyword>
<comment type="caution">
    <text evidence="7">The sequence shown here is derived from an EMBL/GenBank/DDBJ whole genome shotgun (WGS) entry which is preliminary data.</text>
</comment>
<sequence>MAFHLKPAILFILTAFITFHFGNGQMFDGIPGCRTTKLELVFLVDGSTSVSHHDFSLAKSWIRNMTFNFDISRYTTRVAVIQYSSYPRTEFGLTSYDNGESVRRAVSGIEYMSGSTLTGMALRYAIERVFIAARDGSARVAIVLSDGESQDRVNEAAQALKTSGISIFAVGVGDMSSSDRVQQLRAISSSHPQSNDNVFMVKDFLSIGRIQRRLIDAVCEQTVQECPTAKHDLTFVIDSSSTIGYDDFVKVKNWMKKIVNAFDIGPDQTRVAVVQYSTTIQEEFNFNDLLTKQEVLDAIDFMEYRMGNTRTGEALMHMLNVIYNEENGDRPDVPDMAIVMTDGKAQDSNYVKAASQRVQRAGITVYAVGVADYSLDEVKVIASDPDETYVMEALNFDLIELKRVGLIKSICQELEPTCPTASAEIVFLVDGSTSIGSHNFEKTKTWLKTIVDAFQVGQYYTRIGVVQFTENPHLEFGLDEHRSTQSALQAIQNIRYRRGSTNIGRAIDFTLKQVLSESRPNVPKILVVLTDGQSRDNARVAADRAREAGVHTLVFGVASAQAGQLRQMVSASENVFHAAGFDEIQRVQRKLVSLICVEAEPECARQDLDLHFLVDGSSSIGEENFDKIKTWIKTMVRSFDVGRYTTRVALTQFSAAVYPEFNLQAHGTEREVAHAIDQVSLRGGPTMFAHALNYIRQSGFAEDSGGRRGAPKVLIVITDGRSGEEIENAVAQLRKSGIHVFSVGAGYMSRSALQMIGSEFVVPHVQDISSYDVINNFRRDLVGEICRETKPECPNTEMDLIFLVDGSNSVGRSNFETTKEWIVSFVREFEIGEYNSKIGVVQYSSGVRPEIEVGAYENKEELIRAITRIEFAAGSTNTGSALEYVRSVAFSIRHGARKGVPKVLIILTDGNAQDQVTEAARSLHRVGVRVYAIGVGRANMGQLKSSMILNEPGLSNVLHVKNFDSIKTVQSHLLRSVCEDVEPDCDSTTSTDIMFLIDGSTSVGHADWTIVKSFMQNITEKFRIGSDLVHVGVVQYSTYPRTSIIMGDYNDKEDLRDALTGMDWQTGDTYTARALRYVQSTYNRAAAGSNRKAKKLLIVITDGQPQDRLEVVSAVRDLHESGWRIFAIGVGQAVLSELGDLASNPDSDHVFYANNYNSTKKFQGRLTRLICSDPSVEDLERSTQNPFVNVRNSLNAFLESSQERRTNYQESRGSVPASLRSHITSNTKSRYANSKVVASPAPLVNSVASTSAPKTAPVDVSCPVFRRDGKKVTGADILASLGLKDSSFSSKATSALPVTSRRGTTQTLEAYRLQQGSLPVIPFETVFHSGMPSHFSTITVFRMVGRAIKDRWTLLKIVSSNFTIFSITFNGRDRSLYISRASARSSSPVQTVALKGRLISTLFDRKFHKMEAIVEGDTVTIMIDCLQVPSQMKFDTLPPDYTASQISFIKSTRLGTTIELQDLTIVCGSNDAEQCCELPGKKCSTSPTNNDDDNCGCLPALKTIEVREAEEEVITEIATRIANKIVKEKLNKMVKLLDLDPETFARSIESIQ</sequence>
<dbReference type="InterPro" id="IPR036465">
    <property type="entry name" value="vWFA_dom_sf"/>
</dbReference>
<dbReference type="CDD" id="cd01472">
    <property type="entry name" value="vWA_collagen"/>
    <property type="match status" value="5"/>
</dbReference>
<reference evidence="7 8" key="1">
    <citation type="submission" date="2024-02" db="EMBL/GenBank/DDBJ databases">
        <authorList>
            <person name="Daric V."/>
            <person name="Darras S."/>
        </authorList>
    </citation>
    <scope>NUCLEOTIDE SEQUENCE [LARGE SCALE GENOMIC DNA]</scope>
</reference>
<feature type="signal peptide" evidence="5">
    <location>
        <begin position="1"/>
        <end position="24"/>
    </location>
</feature>
<keyword evidence="1" id="KW-0677">Repeat</keyword>
<dbReference type="Proteomes" id="UP001642483">
    <property type="component" value="Unassembled WGS sequence"/>
</dbReference>
<dbReference type="PANTHER" id="PTHR24020">
    <property type="entry name" value="COLLAGEN ALPHA"/>
    <property type="match status" value="1"/>
</dbReference>
<accession>A0ABP0H566</accession>
<evidence type="ECO:0000259" key="6">
    <source>
        <dbReference type="PROSITE" id="PS50234"/>
    </source>
</evidence>
<name>A0ABP0H566_CLALP</name>
<evidence type="ECO:0000256" key="2">
    <source>
        <dbReference type="ARBA" id="ARBA00023119"/>
    </source>
</evidence>
<feature type="domain" description="VWFA" evidence="6">
    <location>
        <begin position="992"/>
        <end position="1166"/>
    </location>
</feature>
<dbReference type="EMBL" id="CAWYQH010000174">
    <property type="protein sequence ID" value="CAK8698114.1"/>
    <property type="molecule type" value="Genomic_DNA"/>
</dbReference>
<dbReference type="SUPFAM" id="SSF49899">
    <property type="entry name" value="Concanavalin A-like lectins/glucanases"/>
    <property type="match status" value="1"/>
</dbReference>
<dbReference type="Pfam" id="PF00092">
    <property type="entry name" value="VWA"/>
    <property type="match status" value="6"/>
</dbReference>
<proteinExistence type="inferred from homology"/>
<evidence type="ECO:0000313" key="8">
    <source>
        <dbReference type="Proteomes" id="UP001642483"/>
    </source>
</evidence>
<protein>
    <recommendedName>
        <fullName evidence="6">VWFA domain-containing protein</fullName>
    </recommendedName>
</protein>
<keyword evidence="3" id="KW-0379">Hydroxylation</keyword>
<dbReference type="InterPro" id="IPR048287">
    <property type="entry name" value="TSPN-like_N"/>
</dbReference>
<comment type="similarity">
    <text evidence="4">Belongs to the fibril-associated collagens with interrupted helices (FACIT) family.</text>
</comment>
<dbReference type="Gene3D" id="3.40.50.410">
    <property type="entry name" value="von Willebrand factor, type A domain"/>
    <property type="match status" value="6"/>
</dbReference>
<feature type="domain" description="VWFA" evidence="6">
    <location>
        <begin position="39"/>
        <end position="218"/>
    </location>
</feature>
<organism evidence="7 8">
    <name type="scientific">Clavelina lepadiformis</name>
    <name type="common">Light-bulb sea squirt</name>
    <name type="synonym">Ascidia lepadiformis</name>
    <dbReference type="NCBI Taxonomy" id="159417"/>
    <lineage>
        <taxon>Eukaryota</taxon>
        <taxon>Metazoa</taxon>
        <taxon>Chordata</taxon>
        <taxon>Tunicata</taxon>
        <taxon>Ascidiacea</taxon>
        <taxon>Aplousobranchia</taxon>
        <taxon>Clavelinidae</taxon>
        <taxon>Clavelina</taxon>
    </lineage>
</organism>
<evidence type="ECO:0000256" key="4">
    <source>
        <dbReference type="ARBA" id="ARBA00049648"/>
    </source>
</evidence>
<dbReference type="PANTHER" id="PTHR24020:SF84">
    <property type="entry name" value="VWFA DOMAIN-CONTAINING PROTEIN"/>
    <property type="match status" value="1"/>
</dbReference>
<keyword evidence="8" id="KW-1185">Reference proteome</keyword>
<dbReference type="InterPro" id="IPR002035">
    <property type="entry name" value="VWF_A"/>
</dbReference>
<evidence type="ECO:0000256" key="3">
    <source>
        <dbReference type="ARBA" id="ARBA00023278"/>
    </source>
</evidence>
<feature type="domain" description="VWFA" evidence="6">
    <location>
        <begin position="609"/>
        <end position="781"/>
    </location>
</feature>
<evidence type="ECO:0000313" key="7">
    <source>
        <dbReference type="EMBL" id="CAK8698114.1"/>
    </source>
</evidence>
<dbReference type="SUPFAM" id="SSF53300">
    <property type="entry name" value="vWA-like"/>
    <property type="match status" value="6"/>
</dbReference>
<evidence type="ECO:0000256" key="5">
    <source>
        <dbReference type="SAM" id="SignalP"/>
    </source>
</evidence>
<dbReference type="SMART" id="SM00327">
    <property type="entry name" value="VWA"/>
    <property type="match status" value="6"/>
</dbReference>
<dbReference type="PROSITE" id="PS50234">
    <property type="entry name" value="VWFA"/>
    <property type="match status" value="6"/>
</dbReference>